<protein>
    <submittedName>
        <fullName evidence="1">Uncharacterized protein</fullName>
    </submittedName>
</protein>
<dbReference type="GeneID" id="69806558"/>
<sequence>MFVVGSVLFSLSGCVVPSDAVAGVSVGADGKLVGVMLVCGHHIDGATLYIDSEEAVKERKVGMWIADQPLGPGLVTWPLETPAAGWGGKGLSAPLADGVNYLFYGWTKDNSWSATSVSFSLRDRILPGQVRYEGEDSSAITASLEEFEATACQ</sequence>
<keyword evidence="3" id="KW-1185">Reference proteome</keyword>
<dbReference type="EMBL" id="JARAWP010000030">
    <property type="protein sequence ID" value="MDX3023963.1"/>
    <property type="molecule type" value="Genomic_DNA"/>
</dbReference>
<accession>A0AAP6B6K6</accession>
<evidence type="ECO:0000313" key="2">
    <source>
        <dbReference type="EMBL" id="MDX3023963.1"/>
    </source>
</evidence>
<comment type="caution">
    <text evidence="1">The sequence shown here is derived from an EMBL/GenBank/DDBJ whole genome shotgun (WGS) entry which is preliminary data.</text>
</comment>
<dbReference type="Proteomes" id="UP001272987">
    <property type="component" value="Unassembled WGS sequence"/>
</dbReference>
<dbReference type="RefSeq" id="WP_223786197.1">
    <property type="nucleotide sequence ID" value="NZ_CP122369.1"/>
</dbReference>
<reference evidence="1 3" key="1">
    <citation type="journal article" date="2023" name="Microb. Genom.">
        <title>Mesoterricola silvestris gen. nov., sp. nov., Mesoterricola sediminis sp. nov., Geothrix oryzae sp. nov., Geothrix edaphica sp. nov., Geothrix rubra sp. nov., and Geothrix limicola sp. nov., six novel members of Acidobacteriota isolated from soils.</title>
        <authorList>
            <person name="Weisberg A.J."/>
            <person name="Pearce E."/>
            <person name="Kramer C.G."/>
            <person name="Chang J.H."/>
            <person name="Clarke C.R."/>
        </authorList>
    </citation>
    <scope>NUCLEOTIDE SEQUENCE</scope>
    <source>
        <strain evidence="2 3">NB05-1H</strain>
        <strain evidence="1">NRRL_B-16521</strain>
    </source>
</reference>
<dbReference type="Proteomes" id="UP001282288">
    <property type="component" value="Unassembled WGS sequence"/>
</dbReference>
<proteinExistence type="predicted"/>
<organism evidence="1 4">
    <name type="scientific">Streptomyces acidiscabies</name>
    <dbReference type="NCBI Taxonomy" id="42234"/>
    <lineage>
        <taxon>Bacteria</taxon>
        <taxon>Bacillati</taxon>
        <taxon>Actinomycetota</taxon>
        <taxon>Actinomycetes</taxon>
        <taxon>Kitasatosporales</taxon>
        <taxon>Streptomycetaceae</taxon>
        <taxon>Streptomyces</taxon>
    </lineage>
</organism>
<evidence type="ECO:0000313" key="3">
    <source>
        <dbReference type="Proteomes" id="UP001272987"/>
    </source>
</evidence>
<dbReference type="AlphaFoldDB" id="A0AAP6B6K6"/>
<evidence type="ECO:0000313" key="4">
    <source>
        <dbReference type="Proteomes" id="UP001282288"/>
    </source>
</evidence>
<evidence type="ECO:0000313" key="1">
    <source>
        <dbReference type="EMBL" id="MDX2959115.1"/>
    </source>
</evidence>
<gene>
    <name evidence="1" type="ORF">PV399_05185</name>
    <name evidence="2" type="ORF">PV666_39750</name>
</gene>
<dbReference type="EMBL" id="JARAWC010000003">
    <property type="protein sequence ID" value="MDX2959115.1"/>
    <property type="molecule type" value="Genomic_DNA"/>
</dbReference>
<name>A0AAP6B6K6_9ACTN</name>